<evidence type="ECO:0000259" key="14">
    <source>
        <dbReference type="SMART" id="SM00852"/>
    </source>
</evidence>
<name>W4VKT2_9BACI</name>
<dbReference type="InterPro" id="IPR036425">
    <property type="entry name" value="MoaB/Mog-like_dom_sf"/>
</dbReference>
<dbReference type="InterPro" id="IPR001453">
    <property type="entry name" value="MoaB/Mog_dom"/>
</dbReference>
<protein>
    <recommendedName>
        <fullName evidence="6 13">Molybdopterin molybdenumtransferase</fullName>
        <ecNumber evidence="5 13">2.10.1.1</ecNumber>
    </recommendedName>
</protein>
<evidence type="ECO:0000313" key="15">
    <source>
        <dbReference type="EMBL" id="GAE93980.1"/>
    </source>
</evidence>
<comment type="function">
    <text evidence="2 13">Catalyzes the insertion of molybdate into adenylated molybdopterin with the concomitant release of AMP.</text>
</comment>
<keyword evidence="7 13" id="KW-0500">Molybdenum</keyword>
<keyword evidence="10 13" id="KW-0460">Magnesium</keyword>
<evidence type="ECO:0000256" key="11">
    <source>
        <dbReference type="ARBA" id="ARBA00023150"/>
    </source>
</evidence>
<dbReference type="SUPFAM" id="SSF63867">
    <property type="entry name" value="MoeA C-terminal domain-like"/>
    <property type="match status" value="1"/>
</dbReference>
<dbReference type="EMBL" id="BAVS01000018">
    <property type="protein sequence ID" value="GAE93980.1"/>
    <property type="molecule type" value="Genomic_DNA"/>
</dbReference>
<dbReference type="AlphaFoldDB" id="W4VKT2"/>
<dbReference type="InterPro" id="IPR038987">
    <property type="entry name" value="MoeA-like"/>
</dbReference>
<organism evidence="15 16">
    <name type="scientific">Gracilibacillus boraciitolerans JCM 21714</name>
    <dbReference type="NCBI Taxonomy" id="1298598"/>
    <lineage>
        <taxon>Bacteria</taxon>
        <taxon>Bacillati</taxon>
        <taxon>Bacillota</taxon>
        <taxon>Bacilli</taxon>
        <taxon>Bacillales</taxon>
        <taxon>Bacillaceae</taxon>
        <taxon>Gracilibacillus</taxon>
    </lineage>
</organism>
<dbReference type="PANTHER" id="PTHR10192:SF5">
    <property type="entry name" value="GEPHYRIN"/>
    <property type="match status" value="1"/>
</dbReference>
<comment type="similarity">
    <text evidence="4 13">Belongs to the MoeA family.</text>
</comment>
<comment type="caution">
    <text evidence="15">The sequence shown here is derived from an EMBL/GenBank/DDBJ whole genome shotgun (WGS) entry which is preliminary data.</text>
</comment>
<evidence type="ECO:0000256" key="9">
    <source>
        <dbReference type="ARBA" id="ARBA00022723"/>
    </source>
</evidence>
<reference evidence="15 16" key="1">
    <citation type="journal article" date="2014" name="Genome Announc.">
        <title>Draft Genome Sequence of the Boron-Tolerant and Moderately Halotolerant Bacterium Gracilibacillus boraciitolerans JCM 21714T.</title>
        <authorList>
            <person name="Ahmed I."/>
            <person name="Oshima K."/>
            <person name="Suda W."/>
            <person name="Kitamura K."/>
            <person name="Iida T."/>
            <person name="Ohmori Y."/>
            <person name="Fujiwara T."/>
            <person name="Hattori M."/>
            <person name="Ohkuma M."/>
        </authorList>
    </citation>
    <scope>NUCLEOTIDE SEQUENCE [LARGE SCALE GENOMIC DNA]</scope>
    <source>
        <strain evidence="15 16">JCM 21714</strain>
    </source>
</reference>
<evidence type="ECO:0000256" key="2">
    <source>
        <dbReference type="ARBA" id="ARBA00002901"/>
    </source>
</evidence>
<dbReference type="Gene3D" id="2.40.340.10">
    <property type="entry name" value="MoeA, C-terminal, domain IV"/>
    <property type="match status" value="1"/>
</dbReference>
<dbReference type="GO" id="GO:0006777">
    <property type="term" value="P:Mo-molybdopterin cofactor biosynthetic process"/>
    <property type="evidence" value="ECO:0007669"/>
    <property type="project" value="UniProtKB-UniRule"/>
</dbReference>
<keyword evidence="9 13" id="KW-0479">Metal-binding</keyword>
<keyword evidence="16" id="KW-1185">Reference proteome</keyword>
<dbReference type="CDD" id="cd00887">
    <property type="entry name" value="MoeA"/>
    <property type="match status" value="1"/>
</dbReference>
<dbReference type="NCBIfam" id="TIGR00177">
    <property type="entry name" value="molyb_syn"/>
    <property type="match status" value="1"/>
</dbReference>
<evidence type="ECO:0000256" key="1">
    <source>
        <dbReference type="ARBA" id="ARBA00001946"/>
    </source>
</evidence>
<dbReference type="InterPro" id="IPR036135">
    <property type="entry name" value="MoeA_linker/N_sf"/>
</dbReference>
<gene>
    <name evidence="15" type="ORF">JCM21714_3105</name>
</gene>
<evidence type="ECO:0000256" key="10">
    <source>
        <dbReference type="ARBA" id="ARBA00022842"/>
    </source>
</evidence>
<keyword evidence="8 13" id="KW-0808">Transferase</keyword>
<dbReference type="GO" id="GO:0005829">
    <property type="term" value="C:cytosol"/>
    <property type="evidence" value="ECO:0007669"/>
    <property type="project" value="TreeGrafter"/>
</dbReference>
<dbReference type="NCBIfam" id="NF045515">
    <property type="entry name" value="Glp_gephyrin"/>
    <property type="match status" value="1"/>
</dbReference>
<dbReference type="Gene3D" id="2.170.190.11">
    <property type="entry name" value="Molybdopterin biosynthesis moea protein, domain 3"/>
    <property type="match status" value="1"/>
</dbReference>
<dbReference type="FunFam" id="2.170.190.11:FF:000001">
    <property type="entry name" value="Molybdopterin molybdenumtransferase"/>
    <property type="match status" value="1"/>
</dbReference>
<feature type="domain" description="MoaB/Mog" evidence="14">
    <location>
        <begin position="169"/>
        <end position="307"/>
    </location>
</feature>
<dbReference type="Pfam" id="PF03453">
    <property type="entry name" value="MoeA_N"/>
    <property type="match status" value="1"/>
</dbReference>
<dbReference type="UniPathway" id="UPA00344"/>
<dbReference type="Gene3D" id="3.90.105.10">
    <property type="entry name" value="Molybdopterin biosynthesis moea protein, domain 2"/>
    <property type="match status" value="1"/>
</dbReference>
<dbReference type="GO" id="GO:0046872">
    <property type="term" value="F:metal ion binding"/>
    <property type="evidence" value="ECO:0007669"/>
    <property type="project" value="UniProtKB-UniRule"/>
</dbReference>
<dbReference type="Pfam" id="PF03454">
    <property type="entry name" value="MoeA_C"/>
    <property type="match status" value="1"/>
</dbReference>
<accession>W4VKT2</accession>
<dbReference type="SUPFAM" id="SSF63882">
    <property type="entry name" value="MoeA N-terminal region -like"/>
    <property type="match status" value="1"/>
</dbReference>
<evidence type="ECO:0000256" key="4">
    <source>
        <dbReference type="ARBA" id="ARBA00010763"/>
    </source>
</evidence>
<sequence>MRIIKQGETELVELTASYNRVLAEDLRADYDVPGFDRSPYDGYALRSQDTSDQTPVFFEVVGHIGAGSVYESYLEAKQAVRIMTGAAIPRGADAVIMLEDVTSFAEHEKTFVSINKKLYHHQNISFQGEDVKKGNVLVEKGTVINPGIIALLATFGYAKVPVKKKPVIGVIATGSELLEVDQPLEPGKIRNSNAYMIISQLDRAGAIATYYGQLTDDVQESLTKITSVIDEVDYLITTGGVSVGDFDLLPEIYQHLEADVLFNKVAMRPGSVTTVAKMKDKLLFGLSGNPSACYVGFELFTKPVIDYFLEKHEIGNEKQVAILSEDFSKKNPFDRFIRGYYYLEDGKLYAGPAGKDKSNMVHSLAKVNCFIHLPGGDRGYKTGDRVNIHLLT</sequence>
<dbReference type="SUPFAM" id="SSF53218">
    <property type="entry name" value="Molybdenum cofactor biosynthesis proteins"/>
    <property type="match status" value="1"/>
</dbReference>
<dbReference type="EC" id="2.10.1.1" evidence="5 13"/>
<evidence type="ECO:0000256" key="13">
    <source>
        <dbReference type="RuleBase" id="RU365090"/>
    </source>
</evidence>
<evidence type="ECO:0000256" key="6">
    <source>
        <dbReference type="ARBA" id="ARBA00021108"/>
    </source>
</evidence>
<evidence type="ECO:0000256" key="3">
    <source>
        <dbReference type="ARBA" id="ARBA00005046"/>
    </source>
</evidence>
<dbReference type="InterPro" id="IPR005110">
    <property type="entry name" value="MoeA_linker/N"/>
</dbReference>
<dbReference type="PANTHER" id="PTHR10192">
    <property type="entry name" value="MOLYBDOPTERIN BIOSYNTHESIS PROTEIN"/>
    <property type="match status" value="1"/>
</dbReference>
<evidence type="ECO:0000256" key="12">
    <source>
        <dbReference type="ARBA" id="ARBA00047317"/>
    </source>
</evidence>
<dbReference type="SMART" id="SM00852">
    <property type="entry name" value="MoCF_biosynth"/>
    <property type="match status" value="1"/>
</dbReference>
<dbReference type="GO" id="GO:0061599">
    <property type="term" value="F:molybdopterin molybdotransferase activity"/>
    <property type="evidence" value="ECO:0007669"/>
    <property type="project" value="UniProtKB-UniRule"/>
</dbReference>
<dbReference type="InterPro" id="IPR036688">
    <property type="entry name" value="MoeA_C_domain_IV_sf"/>
</dbReference>
<dbReference type="Gene3D" id="3.40.980.10">
    <property type="entry name" value="MoaB/Mog-like domain"/>
    <property type="match status" value="1"/>
</dbReference>
<dbReference type="STRING" id="1298598.JCM21714_3105"/>
<dbReference type="eggNOG" id="COG0303">
    <property type="taxonomic scope" value="Bacteria"/>
</dbReference>
<dbReference type="FunFam" id="3.40.980.10:FF:000004">
    <property type="entry name" value="Molybdopterin molybdenumtransferase"/>
    <property type="match status" value="1"/>
</dbReference>
<proteinExistence type="inferred from homology"/>
<keyword evidence="11 13" id="KW-0501">Molybdenum cofactor biosynthesis</keyword>
<evidence type="ECO:0000313" key="16">
    <source>
        <dbReference type="Proteomes" id="UP000019102"/>
    </source>
</evidence>
<evidence type="ECO:0000256" key="5">
    <source>
        <dbReference type="ARBA" id="ARBA00013269"/>
    </source>
</evidence>
<comment type="pathway">
    <text evidence="3 13">Cofactor biosynthesis; molybdopterin biosynthesis.</text>
</comment>
<dbReference type="Pfam" id="PF00994">
    <property type="entry name" value="MoCF_biosynth"/>
    <property type="match status" value="1"/>
</dbReference>
<comment type="catalytic activity">
    <reaction evidence="12">
        <text>adenylyl-molybdopterin + molybdate = Mo-molybdopterin + AMP + H(+)</text>
        <dbReference type="Rhea" id="RHEA:35047"/>
        <dbReference type="ChEBI" id="CHEBI:15378"/>
        <dbReference type="ChEBI" id="CHEBI:36264"/>
        <dbReference type="ChEBI" id="CHEBI:62727"/>
        <dbReference type="ChEBI" id="CHEBI:71302"/>
        <dbReference type="ChEBI" id="CHEBI:456215"/>
        <dbReference type="EC" id="2.10.1.1"/>
    </reaction>
</comment>
<dbReference type="InterPro" id="IPR005111">
    <property type="entry name" value="MoeA_C_domain_IV"/>
</dbReference>
<comment type="cofactor">
    <cofactor evidence="1 13">
        <name>Mg(2+)</name>
        <dbReference type="ChEBI" id="CHEBI:18420"/>
    </cofactor>
</comment>
<dbReference type="Proteomes" id="UP000019102">
    <property type="component" value="Unassembled WGS sequence"/>
</dbReference>
<evidence type="ECO:0000256" key="8">
    <source>
        <dbReference type="ARBA" id="ARBA00022679"/>
    </source>
</evidence>
<evidence type="ECO:0000256" key="7">
    <source>
        <dbReference type="ARBA" id="ARBA00022505"/>
    </source>
</evidence>